<organism evidence="1 2">
    <name type="scientific">bacterium (Candidatus Ratteibacteria) CG15_BIG_FIL_POST_REV_8_21_14_020_41_12</name>
    <dbReference type="NCBI Taxonomy" id="2014291"/>
    <lineage>
        <taxon>Bacteria</taxon>
        <taxon>Candidatus Ratteibacteria</taxon>
    </lineage>
</organism>
<evidence type="ECO:0000313" key="1">
    <source>
        <dbReference type="EMBL" id="PIW33458.1"/>
    </source>
</evidence>
<reference evidence="2" key="1">
    <citation type="submission" date="2017-09" db="EMBL/GenBank/DDBJ databases">
        <title>Depth-based differentiation of microbial function through sediment-hosted aquifers and enrichment of novel symbionts in the deep terrestrial subsurface.</title>
        <authorList>
            <person name="Probst A.J."/>
            <person name="Ladd B."/>
            <person name="Jarett J.K."/>
            <person name="Geller-Mcgrath D.E."/>
            <person name="Sieber C.M.K."/>
            <person name="Emerson J.B."/>
            <person name="Anantharaman K."/>
            <person name="Thomas B.C."/>
            <person name="Malmstrom R."/>
            <person name="Stieglmeier M."/>
            <person name="Klingl A."/>
            <person name="Woyke T."/>
            <person name="Ryan C.M."/>
            <person name="Banfield J.F."/>
        </authorList>
    </citation>
    <scope>NUCLEOTIDE SEQUENCE [LARGE SCALE GENOMIC DNA]</scope>
</reference>
<protein>
    <submittedName>
        <fullName evidence="1">Uncharacterized protein</fullName>
    </submittedName>
</protein>
<dbReference type="Gene3D" id="3.30.420.240">
    <property type="match status" value="1"/>
</dbReference>
<feature type="non-terminal residue" evidence="1">
    <location>
        <position position="89"/>
    </location>
</feature>
<sequence length="89" mass="9675">DVGEGVGLDYSSLDIIGKEGLNSEVAAKIYTNTLATDLFAFEVDKLCREYFTPLLGVENNAIGVAVMNKLVELGYPKLFSTEADNKRKA</sequence>
<comment type="caution">
    <text evidence="1">The sequence shown here is derived from an EMBL/GenBank/DDBJ whole genome shotgun (WGS) entry which is preliminary data.</text>
</comment>
<gene>
    <name evidence="1" type="ORF">COW28_03955</name>
</gene>
<dbReference type="AlphaFoldDB" id="A0A2M7GYI6"/>
<accession>A0A2M7GYI6</accession>
<dbReference type="Proteomes" id="UP000230025">
    <property type="component" value="Unassembled WGS sequence"/>
</dbReference>
<proteinExistence type="predicted"/>
<feature type="non-terminal residue" evidence="1">
    <location>
        <position position="1"/>
    </location>
</feature>
<name>A0A2M7GYI6_9BACT</name>
<dbReference type="EMBL" id="PFFY01000186">
    <property type="protein sequence ID" value="PIW33458.1"/>
    <property type="molecule type" value="Genomic_DNA"/>
</dbReference>
<evidence type="ECO:0000313" key="2">
    <source>
        <dbReference type="Proteomes" id="UP000230025"/>
    </source>
</evidence>